<name>A0A804M9W1_MAIZE</name>
<organism evidence="2 3">
    <name type="scientific">Zea mays</name>
    <name type="common">Maize</name>
    <dbReference type="NCBI Taxonomy" id="4577"/>
    <lineage>
        <taxon>Eukaryota</taxon>
        <taxon>Viridiplantae</taxon>
        <taxon>Streptophyta</taxon>
        <taxon>Embryophyta</taxon>
        <taxon>Tracheophyta</taxon>
        <taxon>Spermatophyta</taxon>
        <taxon>Magnoliopsida</taxon>
        <taxon>Liliopsida</taxon>
        <taxon>Poales</taxon>
        <taxon>Poaceae</taxon>
        <taxon>PACMAD clade</taxon>
        <taxon>Panicoideae</taxon>
        <taxon>Andropogonodae</taxon>
        <taxon>Andropogoneae</taxon>
        <taxon>Tripsacinae</taxon>
        <taxon>Zea</taxon>
    </lineage>
</organism>
<dbReference type="GO" id="GO:0005524">
    <property type="term" value="F:ATP binding"/>
    <property type="evidence" value="ECO:0007669"/>
    <property type="project" value="InterPro"/>
</dbReference>
<sequence length="178" mass="19772">MCPKISDFGTARIFSGSEQQVNTTRVAGTYGYMSPEYAMEGSFSVKSDTYAFGVLLLEIVSGLKISSSLMNFPSLIAYAWSLWKDGNALELVDSSISVSYSLQELVRCVQLGLLCVQDPPNARPLMSSIVFMLENETAPLPTPEEPLYFTVRNYGTDRSNEYMQRSLNNMSITTLEAR</sequence>
<dbReference type="InterPro" id="IPR011009">
    <property type="entry name" value="Kinase-like_dom_sf"/>
</dbReference>
<proteinExistence type="predicted"/>
<feature type="domain" description="Protein kinase" evidence="1">
    <location>
        <begin position="1"/>
        <end position="148"/>
    </location>
</feature>
<dbReference type="Proteomes" id="UP000007305">
    <property type="component" value="Chromosome 2"/>
</dbReference>
<dbReference type="Gene3D" id="1.10.510.10">
    <property type="entry name" value="Transferase(Phosphotransferase) domain 1"/>
    <property type="match status" value="1"/>
</dbReference>
<dbReference type="PANTHER" id="PTHR27006:SF619">
    <property type="entry name" value="CYSTEINE-RICH RECEPTOR-LIKE PROTEIN KINASE 15"/>
    <property type="match status" value="1"/>
</dbReference>
<keyword evidence="3" id="KW-1185">Reference proteome</keyword>
<evidence type="ECO:0000313" key="3">
    <source>
        <dbReference type="Proteomes" id="UP000007305"/>
    </source>
</evidence>
<dbReference type="AlphaFoldDB" id="A0A804M9W1"/>
<dbReference type="PROSITE" id="PS50011">
    <property type="entry name" value="PROTEIN_KINASE_DOM"/>
    <property type="match status" value="1"/>
</dbReference>
<accession>A0A804M9W1</accession>
<dbReference type="InterPro" id="IPR001245">
    <property type="entry name" value="Ser-Thr/Tyr_kinase_cat_dom"/>
</dbReference>
<reference evidence="2" key="2">
    <citation type="submission" date="2019-07" db="EMBL/GenBank/DDBJ databases">
        <authorList>
            <person name="Seetharam A."/>
            <person name="Woodhouse M."/>
            <person name="Cannon E."/>
        </authorList>
    </citation>
    <scope>NUCLEOTIDE SEQUENCE [LARGE SCALE GENOMIC DNA]</scope>
    <source>
        <strain evidence="2">cv. B73</strain>
    </source>
</reference>
<dbReference type="InParanoid" id="A0A804M9W1"/>
<dbReference type="Gramene" id="Zm00001eb069520_T001">
    <property type="protein sequence ID" value="Zm00001eb069520_P001"/>
    <property type="gene ID" value="Zm00001eb069520"/>
</dbReference>
<evidence type="ECO:0000259" key="1">
    <source>
        <dbReference type="PROSITE" id="PS50011"/>
    </source>
</evidence>
<dbReference type="PANTHER" id="PTHR27006">
    <property type="entry name" value="PROMASTIGOTE SURFACE ANTIGEN PROTEIN PSA"/>
    <property type="match status" value="1"/>
</dbReference>
<protein>
    <recommendedName>
        <fullName evidence="1">Protein kinase domain-containing protein</fullName>
    </recommendedName>
</protein>
<dbReference type="GO" id="GO:0004672">
    <property type="term" value="F:protein kinase activity"/>
    <property type="evidence" value="ECO:0007669"/>
    <property type="project" value="InterPro"/>
</dbReference>
<dbReference type="InterPro" id="IPR000719">
    <property type="entry name" value="Prot_kinase_dom"/>
</dbReference>
<dbReference type="SUPFAM" id="SSF56112">
    <property type="entry name" value="Protein kinase-like (PK-like)"/>
    <property type="match status" value="1"/>
</dbReference>
<reference evidence="3" key="1">
    <citation type="submission" date="2015-12" db="EMBL/GenBank/DDBJ databases">
        <title>Update maize B73 reference genome by single molecule sequencing technologies.</title>
        <authorList>
            <consortium name="Maize Genome Sequencing Project"/>
            <person name="Ware D."/>
        </authorList>
    </citation>
    <scope>NUCLEOTIDE SEQUENCE [LARGE SCALE GENOMIC DNA]</scope>
    <source>
        <strain evidence="3">cv. B73</strain>
    </source>
</reference>
<evidence type="ECO:0000313" key="2">
    <source>
        <dbReference type="EnsemblPlants" id="Zm00001eb069520_P001"/>
    </source>
</evidence>
<reference evidence="2" key="3">
    <citation type="submission" date="2021-05" db="UniProtKB">
        <authorList>
            <consortium name="EnsemblPlants"/>
        </authorList>
    </citation>
    <scope>IDENTIFICATION</scope>
    <source>
        <strain evidence="2">cv. B73</strain>
    </source>
</reference>
<dbReference type="EnsemblPlants" id="Zm00001eb069520_T001">
    <property type="protein sequence ID" value="Zm00001eb069520_P001"/>
    <property type="gene ID" value="Zm00001eb069520"/>
</dbReference>
<dbReference type="Pfam" id="PF07714">
    <property type="entry name" value="PK_Tyr_Ser-Thr"/>
    <property type="match status" value="1"/>
</dbReference>
<dbReference type="FunFam" id="1.10.510.10:FF:001722">
    <property type="entry name" value="G-type lectin S-receptor-like serine/threonine-protein kinase B120"/>
    <property type="match status" value="1"/>
</dbReference>